<evidence type="ECO:0000256" key="7">
    <source>
        <dbReference type="ARBA" id="ARBA00023235"/>
    </source>
</evidence>
<evidence type="ECO:0000313" key="11">
    <source>
        <dbReference type="Proteomes" id="UP000673394"/>
    </source>
</evidence>
<name>A0ABS5CJR3_9BACL</name>
<gene>
    <name evidence="10" type="primary">galE</name>
    <name evidence="10" type="ORF">I8J30_25705</name>
</gene>
<keyword evidence="11" id="KW-1185">Reference proteome</keyword>
<dbReference type="NCBIfam" id="TIGR01179">
    <property type="entry name" value="galE"/>
    <property type="match status" value="1"/>
</dbReference>
<protein>
    <recommendedName>
        <fullName evidence="5 8">UDP-glucose 4-epimerase</fullName>
        <ecNumber evidence="4 8">5.1.3.2</ecNumber>
    </recommendedName>
</protein>
<dbReference type="NCBIfam" id="NF007956">
    <property type="entry name" value="PRK10675.1"/>
    <property type="match status" value="1"/>
</dbReference>
<dbReference type="SUPFAM" id="SSF51735">
    <property type="entry name" value="NAD(P)-binding Rossmann-fold domains"/>
    <property type="match status" value="1"/>
</dbReference>
<dbReference type="GO" id="GO:0003978">
    <property type="term" value="F:UDP-glucose 4-epimerase activity"/>
    <property type="evidence" value="ECO:0007669"/>
    <property type="project" value="UniProtKB-EC"/>
</dbReference>
<evidence type="ECO:0000256" key="5">
    <source>
        <dbReference type="ARBA" id="ARBA00018569"/>
    </source>
</evidence>
<evidence type="ECO:0000313" key="10">
    <source>
        <dbReference type="EMBL" id="MBP3966103.1"/>
    </source>
</evidence>
<dbReference type="EC" id="5.1.3.2" evidence="4 8"/>
<sequence length="337" mass="36893">MSILLTGGAGFIGSHTCVELLQAGYDVIVVDNLSNSNPESLVRVQEITGKPLRFYKVDLLDSEGLSSLFAKHDIEAVIHFAGFKSVEDSVRKPLSYYHNNITGTLVLADIMHKFNVKKLVFSSSATVYGLPGYVPIQEDETLKATNPYGRTKQMIEIMLGDLTVADPAWSIVLLRYFNPTGAHPSGRIGEDPKGVPSNIMPYITQVAVGKLQTLSVFGSDYPTADGTGVRDYIHVVDIARGHLKALERALRTEGIAAYNLGTGMGYSVLELVHAFEKAAGCKVPYQLVDRRPGDVAVSYADPRKAERELDWKAEKDLEAMCADAWRWQSHNPGGYAS</sequence>
<evidence type="ECO:0000256" key="4">
    <source>
        <dbReference type="ARBA" id="ARBA00013189"/>
    </source>
</evidence>
<evidence type="ECO:0000259" key="9">
    <source>
        <dbReference type="Pfam" id="PF16363"/>
    </source>
</evidence>
<dbReference type="RefSeq" id="WP_210663022.1">
    <property type="nucleotide sequence ID" value="NZ_JAGKSP010000015.1"/>
</dbReference>
<comment type="caution">
    <text evidence="10">The sequence shown here is derived from an EMBL/GenBank/DDBJ whole genome shotgun (WGS) entry which is preliminary data.</text>
</comment>
<keyword evidence="6 8" id="KW-0520">NAD</keyword>
<keyword evidence="7 8" id="KW-0413">Isomerase</keyword>
<reference evidence="10 11" key="1">
    <citation type="submission" date="2021-04" db="EMBL/GenBank/DDBJ databases">
        <title>Paenibacillus sp. DLE-14 whole genome sequence.</title>
        <authorList>
            <person name="Ham Y.J."/>
        </authorList>
    </citation>
    <scope>NUCLEOTIDE SEQUENCE [LARGE SCALE GENOMIC DNA]</scope>
    <source>
        <strain evidence="10 11">DLE-14</strain>
    </source>
</reference>
<dbReference type="Proteomes" id="UP000673394">
    <property type="component" value="Unassembled WGS sequence"/>
</dbReference>
<dbReference type="Pfam" id="PF16363">
    <property type="entry name" value="GDP_Man_Dehyd"/>
    <property type="match status" value="1"/>
</dbReference>
<dbReference type="EMBL" id="JAGKSP010000015">
    <property type="protein sequence ID" value="MBP3966103.1"/>
    <property type="molecule type" value="Genomic_DNA"/>
</dbReference>
<dbReference type="PANTHER" id="PTHR43725:SF47">
    <property type="entry name" value="UDP-GLUCOSE 4-EPIMERASE"/>
    <property type="match status" value="1"/>
</dbReference>
<organism evidence="10 11">
    <name type="scientific">Paenibacillus lignilyticus</name>
    <dbReference type="NCBI Taxonomy" id="1172615"/>
    <lineage>
        <taxon>Bacteria</taxon>
        <taxon>Bacillati</taxon>
        <taxon>Bacillota</taxon>
        <taxon>Bacilli</taxon>
        <taxon>Bacillales</taxon>
        <taxon>Paenibacillaceae</taxon>
        <taxon>Paenibacillus</taxon>
    </lineage>
</organism>
<dbReference type="InterPro" id="IPR016040">
    <property type="entry name" value="NAD(P)-bd_dom"/>
</dbReference>
<comment type="catalytic activity">
    <reaction evidence="1 8">
        <text>UDP-alpha-D-glucose = UDP-alpha-D-galactose</text>
        <dbReference type="Rhea" id="RHEA:22168"/>
        <dbReference type="ChEBI" id="CHEBI:58885"/>
        <dbReference type="ChEBI" id="CHEBI:66914"/>
        <dbReference type="EC" id="5.1.3.2"/>
    </reaction>
</comment>
<feature type="domain" description="NAD(P)-binding" evidence="9">
    <location>
        <begin position="4"/>
        <end position="323"/>
    </location>
</feature>
<comment type="pathway">
    <text evidence="8">Carbohydrate metabolism; galactose metabolism.</text>
</comment>
<dbReference type="InterPro" id="IPR036291">
    <property type="entry name" value="NAD(P)-bd_dom_sf"/>
</dbReference>
<evidence type="ECO:0000256" key="6">
    <source>
        <dbReference type="ARBA" id="ARBA00023027"/>
    </source>
</evidence>
<dbReference type="CDD" id="cd05247">
    <property type="entry name" value="UDP_G4E_1_SDR_e"/>
    <property type="match status" value="1"/>
</dbReference>
<evidence type="ECO:0000256" key="8">
    <source>
        <dbReference type="RuleBase" id="RU366046"/>
    </source>
</evidence>
<keyword evidence="8" id="KW-0119">Carbohydrate metabolism</keyword>
<dbReference type="Gene3D" id="3.90.25.10">
    <property type="entry name" value="UDP-galactose 4-epimerase, domain 1"/>
    <property type="match status" value="1"/>
</dbReference>
<accession>A0ABS5CJR3</accession>
<dbReference type="PANTHER" id="PTHR43725">
    <property type="entry name" value="UDP-GLUCOSE 4-EPIMERASE"/>
    <property type="match status" value="1"/>
</dbReference>
<evidence type="ECO:0000256" key="3">
    <source>
        <dbReference type="ARBA" id="ARBA00007637"/>
    </source>
</evidence>
<dbReference type="Gene3D" id="3.40.50.720">
    <property type="entry name" value="NAD(P)-binding Rossmann-like Domain"/>
    <property type="match status" value="1"/>
</dbReference>
<dbReference type="InterPro" id="IPR005886">
    <property type="entry name" value="UDP_G4E"/>
</dbReference>
<proteinExistence type="inferred from homology"/>
<comment type="similarity">
    <text evidence="3 8">Belongs to the NAD(P)-dependent epimerase/dehydratase family.</text>
</comment>
<evidence type="ECO:0000256" key="1">
    <source>
        <dbReference type="ARBA" id="ARBA00000083"/>
    </source>
</evidence>
<comment type="cofactor">
    <cofactor evidence="2 8">
        <name>NAD(+)</name>
        <dbReference type="ChEBI" id="CHEBI:57540"/>
    </cofactor>
</comment>
<evidence type="ECO:0000256" key="2">
    <source>
        <dbReference type="ARBA" id="ARBA00001911"/>
    </source>
</evidence>
<comment type="subunit">
    <text evidence="8">Homodimer.</text>
</comment>